<feature type="transmembrane region" description="Helical" evidence="9">
    <location>
        <begin position="31"/>
        <end position="54"/>
    </location>
</feature>
<evidence type="ECO:0000259" key="11">
    <source>
        <dbReference type="Pfam" id="PF13796"/>
    </source>
</evidence>
<dbReference type="KEGG" id="asla:NCTC11923_02664"/>
<dbReference type="InterPro" id="IPR025828">
    <property type="entry name" value="Put_sensor_dom"/>
</dbReference>
<dbReference type="EMBL" id="LR134363">
    <property type="protein sequence ID" value="VEG75983.1"/>
    <property type="molecule type" value="Genomic_DNA"/>
</dbReference>
<gene>
    <name evidence="12" type="primary">nreB_2</name>
    <name evidence="12" type="ORF">NCTC11923_02664</name>
</gene>
<evidence type="ECO:0000313" key="13">
    <source>
        <dbReference type="Proteomes" id="UP000276899"/>
    </source>
</evidence>
<evidence type="ECO:0000256" key="4">
    <source>
        <dbReference type="ARBA" id="ARBA00022679"/>
    </source>
</evidence>
<evidence type="ECO:0000256" key="6">
    <source>
        <dbReference type="ARBA" id="ARBA00022777"/>
    </source>
</evidence>
<dbReference type="SUPFAM" id="SSF55874">
    <property type="entry name" value="ATPase domain of HSP90 chaperone/DNA topoisomerase II/histidine kinase"/>
    <property type="match status" value="1"/>
</dbReference>
<comment type="catalytic activity">
    <reaction evidence="1">
        <text>ATP + protein L-histidine = ADP + protein N-phospho-L-histidine.</text>
        <dbReference type="EC" id="2.7.13.3"/>
    </reaction>
</comment>
<keyword evidence="9" id="KW-1133">Transmembrane helix</keyword>
<keyword evidence="4 12" id="KW-0808">Transferase</keyword>
<reference evidence="12 13" key="1">
    <citation type="submission" date="2018-12" db="EMBL/GenBank/DDBJ databases">
        <authorList>
            <consortium name="Pathogen Informatics"/>
        </authorList>
    </citation>
    <scope>NUCLEOTIDE SEQUENCE [LARGE SCALE GENOMIC DNA]</scope>
    <source>
        <strain evidence="12 13">NCTC11923</strain>
    </source>
</reference>
<dbReference type="PANTHER" id="PTHR24421">
    <property type="entry name" value="NITRATE/NITRITE SENSOR PROTEIN NARX-RELATED"/>
    <property type="match status" value="1"/>
</dbReference>
<feature type="domain" description="Signal transduction histidine kinase subgroup 3 dimerisation and phosphoacceptor" evidence="10">
    <location>
        <begin position="260"/>
        <end position="324"/>
    </location>
</feature>
<dbReference type="GO" id="GO:0000155">
    <property type="term" value="F:phosphorelay sensor kinase activity"/>
    <property type="evidence" value="ECO:0007669"/>
    <property type="project" value="InterPro"/>
</dbReference>
<dbReference type="GO" id="GO:0005524">
    <property type="term" value="F:ATP binding"/>
    <property type="evidence" value="ECO:0007669"/>
    <property type="project" value="UniProtKB-KW"/>
</dbReference>
<keyword evidence="6 12" id="KW-0418">Kinase</keyword>
<evidence type="ECO:0000313" key="12">
    <source>
        <dbReference type="EMBL" id="VEG75983.1"/>
    </source>
</evidence>
<dbReference type="AlphaFoldDB" id="A0A448KGA5"/>
<dbReference type="Gene3D" id="1.20.5.1930">
    <property type="match status" value="1"/>
</dbReference>
<keyword evidence="9" id="KW-0472">Membrane</keyword>
<dbReference type="Proteomes" id="UP000276899">
    <property type="component" value="Chromosome"/>
</dbReference>
<keyword evidence="3" id="KW-0597">Phosphoprotein</keyword>
<feature type="domain" description="Putative sensor" evidence="11">
    <location>
        <begin position="33"/>
        <end position="231"/>
    </location>
</feature>
<evidence type="ECO:0000256" key="1">
    <source>
        <dbReference type="ARBA" id="ARBA00000085"/>
    </source>
</evidence>
<evidence type="ECO:0000256" key="2">
    <source>
        <dbReference type="ARBA" id="ARBA00012438"/>
    </source>
</evidence>
<dbReference type="PANTHER" id="PTHR24421:SF10">
    <property type="entry name" value="NITRATE_NITRITE SENSOR PROTEIN NARQ"/>
    <property type="match status" value="1"/>
</dbReference>
<organism evidence="12 13">
    <name type="scientific">Actinomyces slackii</name>
    <dbReference type="NCBI Taxonomy" id="52774"/>
    <lineage>
        <taxon>Bacteria</taxon>
        <taxon>Bacillati</taxon>
        <taxon>Actinomycetota</taxon>
        <taxon>Actinomycetes</taxon>
        <taxon>Actinomycetales</taxon>
        <taxon>Actinomycetaceae</taxon>
        <taxon>Actinomyces</taxon>
    </lineage>
</organism>
<protein>
    <recommendedName>
        <fullName evidence="2">histidine kinase</fullName>
        <ecNumber evidence="2">2.7.13.3</ecNumber>
    </recommendedName>
</protein>
<feature type="transmembrane region" description="Helical" evidence="9">
    <location>
        <begin position="195"/>
        <end position="216"/>
    </location>
</feature>
<evidence type="ECO:0000256" key="8">
    <source>
        <dbReference type="ARBA" id="ARBA00023012"/>
    </source>
</evidence>
<evidence type="ECO:0000259" key="10">
    <source>
        <dbReference type="Pfam" id="PF07730"/>
    </source>
</evidence>
<proteinExistence type="predicted"/>
<name>A0A448KGA5_9ACTO</name>
<dbReference type="STRING" id="1278298.GCA_000428685_01966"/>
<dbReference type="GO" id="GO:0046983">
    <property type="term" value="F:protein dimerization activity"/>
    <property type="evidence" value="ECO:0007669"/>
    <property type="project" value="InterPro"/>
</dbReference>
<dbReference type="Pfam" id="PF13796">
    <property type="entry name" value="Sensor"/>
    <property type="match status" value="1"/>
</dbReference>
<dbReference type="Gene3D" id="3.30.565.10">
    <property type="entry name" value="Histidine kinase-like ATPase, C-terminal domain"/>
    <property type="match status" value="1"/>
</dbReference>
<feature type="transmembrane region" description="Helical" evidence="9">
    <location>
        <begin position="60"/>
        <end position="80"/>
    </location>
</feature>
<sequence length="450" mass="46900">MTTATSTATTTATGSRASRLRGTARRTAVSALYLLAAWPLHLGLFIAVVTLTALGASTALLGGVGLVVLIVSIMLARLAAAAQRWVNATLTGRPAPGVAYLPSDPQDSALRRILAPLRDPQSWRDALWAVTGFPVSLLTWSVTVIWVSAGMSAMVAPFLEYLEYRTQEAAPNSGTVSVIGYGGLGELLAPSHPHLADVVVTMALGAFCILSAPVVLQGLARMQMGYAELLLSRQARDREQILGLRASRHAARSAEADSLRRLERDLHDGPQQGLVRLGMDLARAKRHAATDPAKTQEILDATIAQTQETLLELRRLSRGIAPPVLVDRGLEAAIMEACARSIVPVTVSASLPSSPPPPMHAASAAYFVVSEALVNVNKHSGATQAGVTVSAQEGALRVAITDNGAGGACAAKGHGLDGLIQRLAGVEGTLSIDSPVGGPTTIEAVIPCES</sequence>
<dbReference type="InterPro" id="IPR036890">
    <property type="entry name" value="HATPase_C_sf"/>
</dbReference>
<dbReference type="InterPro" id="IPR050482">
    <property type="entry name" value="Sensor_HK_TwoCompSys"/>
</dbReference>
<evidence type="ECO:0000256" key="9">
    <source>
        <dbReference type="SAM" id="Phobius"/>
    </source>
</evidence>
<evidence type="ECO:0000256" key="3">
    <source>
        <dbReference type="ARBA" id="ARBA00022553"/>
    </source>
</evidence>
<dbReference type="Pfam" id="PF07730">
    <property type="entry name" value="HisKA_3"/>
    <property type="match status" value="1"/>
</dbReference>
<keyword evidence="9" id="KW-0812">Transmembrane</keyword>
<evidence type="ECO:0000256" key="7">
    <source>
        <dbReference type="ARBA" id="ARBA00022840"/>
    </source>
</evidence>
<keyword evidence="5" id="KW-0547">Nucleotide-binding</keyword>
<feature type="transmembrane region" description="Helical" evidence="9">
    <location>
        <begin position="126"/>
        <end position="149"/>
    </location>
</feature>
<dbReference type="RefSeq" id="WP_084500736.1">
    <property type="nucleotide sequence ID" value="NZ_CBCRWE010000030.1"/>
</dbReference>
<dbReference type="InterPro" id="IPR011712">
    <property type="entry name" value="Sig_transdc_His_kin_sub3_dim/P"/>
</dbReference>
<accession>A0A448KGA5</accession>
<dbReference type="CDD" id="cd16917">
    <property type="entry name" value="HATPase_UhpB-NarQ-NarX-like"/>
    <property type="match status" value="1"/>
</dbReference>
<dbReference type="GO" id="GO:0016020">
    <property type="term" value="C:membrane"/>
    <property type="evidence" value="ECO:0007669"/>
    <property type="project" value="InterPro"/>
</dbReference>
<keyword evidence="13" id="KW-1185">Reference proteome</keyword>
<dbReference type="EC" id="2.7.13.3" evidence="2"/>
<keyword evidence="8" id="KW-0902">Two-component regulatory system</keyword>
<evidence type="ECO:0000256" key="5">
    <source>
        <dbReference type="ARBA" id="ARBA00022741"/>
    </source>
</evidence>
<keyword evidence="7" id="KW-0067">ATP-binding</keyword>